<dbReference type="GO" id="GO:0008270">
    <property type="term" value="F:zinc ion binding"/>
    <property type="evidence" value="ECO:0007669"/>
    <property type="project" value="InterPro"/>
</dbReference>
<dbReference type="InterPro" id="IPR011032">
    <property type="entry name" value="GroES-like_sf"/>
</dbReference>
<dbReference type="EC" id="1.1.1.284" evidence="8"/>
<evidence type="ECO:0000256" key="4">
    <source>
        <dbReference type="ARBA" id="ARBA00023002"/>
    </source>
</evidence>
<dbReference type="PROSITE" id="PS00059">
    <property type="entry name" value="ADH_ZINC"/>
    <property type="match status" value="1"/>
</dbReference>
<dbReference type="EMBL" id="JGYP01000001">
    <property type="protein sequence ID" value="KFI46574.1"/>
    <property type="molecule type" value="Genomic_DNA"/>
</dbReference>
<reference evidence="8 9" key="1">
    <citation type="submission" date="2014-03" db="EMBL/GenBank/DDBJ databases">
        <title>Genomics of Bifidobacteria.</title>
        <authorList>
            <person name="Ventura M."/>
            <person name="Milani C."/>
            <person name="Lugli G.A."/>
        </authorList>
    </citation>
    <scope>NUCLEOTIDE SEQUENCE [LARGE SCALE GENOMIC DNA]</scope>
    <source>
        <strain evidence="8 9">DSM 22767</strain>
    </source>
</reference>
<sequence length="351" mass="36958">MSESQMMKAAIFRGPGDIATESVPKSSVQHNDDIVIRVVRACVCGSDLWFYRGLDAFKAGTPVGHEAIGVVEQTGSAVQSVRKGDFVIVPFPYSCGKCPVCKAGFESSCPNGGYIGAVSGCQAEYLRVPEADGTVVKVDEPEGGFSDTMLAALVTLSDVMATGYHAAASAEVKPGDTVVVLGDGAVGLCGVIAAGLRGASRIISMSRHEDRAALARKFGATDIVAERGQDAVDKVLSMTGGYGADAVLECVGSKLSFDTAMGLVMPGAFIGRVGVPHGEELDSDVLFNKNIGLRGGSAPVRTYDRTVLLDKVLDGSIHPELVFTQEFDIDHINDAYDAMDKRRAIKSLIRF</sequence>
<evidence type="ECO:0000259" key="6">
    <source>
        <dbReference type="Pfam" id="PF00107"/>
    </source>
</evidence>
<dbReference type="Proteomes" id="UP000029096">
    <property type="component" value="Unassembled WGS sequence"/>
</dbReference>
<dbReference type="PANTHER" id="PTHR42813">
    <property type="entry name" value="ZINC-TYPE ALCOHOL DEHYDROGENASE-LIKE"/>
    <property type="match status" value="1"/>
</dbReference>
<keyword evidence="4 8" id="KW-0560">Oxidoreductase</keyword>
<protein>
    <submittedName>
        <fullName evidence="8">Alcohol dehydrogenase</fullName>
        <ecNumber evidence="8">1.1.1.284</ecNumber>
    </submittedName>
</protein>
<evidence type="ECO:0000256" key="3">
    <source>
        <dbReference type="ARBA" id="ARBA00022833"/>
    </source>
</evidence>
<dbReference type="CDD" id="cd08287">
    <property type="entry name" value="FDH_like_ADH3"/>
    <property type="match status" value="1"/>
</dbReference>
<dbReference type="GO" id="GO:0051903">
    <property type="term" value="F:S-(hydroxymethyl)glutathione dehydrogenase [NAD(P)+] activity"/>
    <property type="evidence" value="ECO:0007669"/>
    <property type="project" value="UniProtKB-EC"/>
</dbReference>
<keyword evidence="3 5" id="KW-0862">Zinc</keyword>
<gene>
    <name evidence="8" type="ORF">BBOH_0043</name>
</gene>
<dbReference type="STRING" id="1437606.BBOH_0043"/>
<dbReference type="Gene3D" id="3.90.180.10">
    <property type="entry name" value="Medium-chain alcohol dehydrogenases, catalytic domain"/>
    <property type="match status" value="1"/>
</dbReference>
<dbReference type="SUPFAM" id="SSF51735">
    <property type="entry name" value="NAD(P)-binding Rossmann-fold domains"/>
    <property type="match status" value="1"/>
</dbReference>
<dbReference type="Gene3D" id="3.40.50.720">
    <property type="entry name" value="NAD(P)-binding Rossmann-like Domain"/>
    <property type="match status" value="1"/>
</dbReference>
<dbReference type="Pfam" id="PF00107">
    <property type="entry name" value="ADH_zinc_N"/>
    <property type="match status" value="1"/>
</dbReference>
<dbReference type="SUPFAM" id="SSF50129">
    <property type="entry name" value="GroES-like"/>
    <property type="match status" value="1"/>
</dbReference>
<proteinExistence type="inferred from homology"/>
<dbReference type="InterPro" id="IPR036291">
    <property type="entry name" value="NAD(P)-bd_dom_sf"/>
</dbReference>
<dbReference type="RefSeq" id="WP_237743089.1">
    <property type="nucleotide sequence ID" value="NZ_JDUS01000001.1"/>
</dbReference>
<dbReference type="InterPro" id="IPR013149">
    <property type="entry name" value="ADH-like_C"/>
</dbReference>
<comment type="cofactor">
    <cofactor evidence="1 5">
        <name>Zn(2+)</name>
        <dbReference type="ChEBI" id="CHEBI:29105"/>
    </cofactor>
</comment>
<evidence type="ECO:0000259" key="7">
    <source>
        <dbReference type="Pfam" id="PF08240"/>
    </source>
</evidence>
<evidence type="ECO:0000313" key="8">
    <source>
        <dbReference type="EMBL" id="KFI46574.1"/>
    </source>
</evidence>
<keyword evidence="2 5" id="KW-0479">Metal-binding</keyword>
<name>A0A086ZJ74_9BIFI</name>
<organism evidence="8 9">
    <name type="scientific">Bifidobacterium bohemicum DSM 22767</name>
    <dbReference type="NCBI Taxonomy" id="1437606"/>
    <lineage>
        <taxon>Bacteria</taxon>
        <taxon>Bacillati</taxon>
        <taxon>Actinomycetota</taxon>
        <taxon>Actinomycetes</taxon>
        <taxon>Bifidobacteriales</taxon>
        <taxon>Bifidobacteriaceae</taxon>
        <taxon>Bifidobacterium</taxon>
    </lineage>
</organism>
<dbReference type="InterPro" id="IPR013154">
    <property type="entry name" value="ADH-like_N"/>
</dbReference>
<comment type="similarity">
    <text evidence="5">Belongs to the zinc-containing alcohol dehydrogenase family.</text>
</comment>
<dbReference type="Pfam" id="PF08240">
    <property type="entry name" value="ADH_N"/>
    <property type="match status" value="1"/>
</dbReference>
<keyword evidence="9" id="KW-1185">Reference proteome</keyword>
<evidence type="ECO:0000256" key="5">
    <source>
        <dbReference type="RuleBase" id="RU361277"/>
    </source>
</evidence>
<feature type="domain" description="Alcohol dehydrogenase-like N-terminal" evidence="7">
    <location>
        <begin position="31"/>
        <end position="138"/>
    </location>
</feature>
<evidence type="ECO:0000256" key="2">
    <source>
        <dbReference type="ARBA" id="ARBA00022723"/>
    </source>
</evidence>
<dbReference type="InterPro" id="IPR002328">
    <property type="entry name" value="ADH_Zn_CS"/>
</dbReference>
<evidence type="ECO:0000313" key="9">
    <source>
        <dbReference type="Proteomes" id="UP000029096"/>
    </source>
</evidence>
<accession>A0A086ZJ74</accession>
<evidence type="ECO:0000256" key="1">
    <source>
        <dbReference type="ARBA" id="ARBA00001947"/>
    </source>
</evidence>
<dbReference type="AlphaFoldDB" id="A0A086ZJ74"/>
<feature type="domain" description="Alcohol dehydrogenase-like C-terminal" evidence="6">
    <location>
        <begin position="185"/>
        <end position="295"/>
    </location>
</feature>
<comment type="caution">
    <text evidence="8">The sequence shown here is derived from an EMBL/GenBank/DDBJ whole genome shotgun (WGS) entry which is preliminary data.</text>
</comment>
<dbReference type="eggNOG" id="COG1063">
    <property type="taxonomic scope" value="Bacteria"/>
</dbReference>
<dbReference type="PANTHER" id="PTHR42813:SF2">
    <property type="entry name" value="DEHYDROGENASE, ZINC-CONTAINING, PUTATIVE (AFU_ORTHOLOGUE AFUA_2G02810)-RELATED"/>
    <property type="match status" value="1"/>
</dbReference>